<feature type="region of interest" description="Disordered" evidence="1">
    <location>
        <begin position="815"/>
        <end position="877"/>
    </location>
</feature>
<dbReference type="OrthoDB" id="303066at2759"/>
<feature type="compositionally biased region" description="Polar residues" evidence="1">
    <location>
        <begin position="1162"/>
        <end position="1174"/>
    </location>
</feature>
<evidence type="ECO:0008006" key="9">
    <source>
        <dbReference type="Google" id="ProtNLM"/>
    </source>
</evidence>
<dbReference type="Proteomes" id="UP000593567">
    <property type="component" value="Unassembled WGS sequence"/>
</dbReference>
<feature type="transmembrane region" description="Helical" evidence="2">
    <location>
        <begin position="1236"/>
        <end position="1258"/>
    </location>
</feature>
<dbReference type="GO" id="GO:0008381">
    <property type="term" value="F:mechanosensitive monoatomic ion channel activity"/>
    <property type="evidence" value="ECO:0007669"/>
    <property type="project" value="InterPro"/>
</dbReference>
<evidence type="ECO:0000259" key="3">
    <source>
        <dbReference type="Pfam" id="PF15917"/>
    </source>
</evidence>
<feature type="transmembrane region" description="Helical" evidence="2">
    <location>
        <begin position="6"/>
        <end position="26"/>
    </location>
</feature>
<evidence type="ECO:0000256" key="1">
    <source>
        <dbReference type="SAM" id="MobiDB-lite"/>
    </source>
</evidence>
<protein>
    <recommendedName>
        <fullName evidence="9">PIEZO1</fullName>
    </recommendedName>
</protein>
<name>A0A7J7JSE9_BUGNE</name>
<evidence type="ECO:0000259" key="6">
    <source>
        <dbReference type="Pfam" id="PF24874"/>
    </source>
</evidence>
<feature type="transmembrane region" description="Helical" evidence="2">
    <location>
        <begin position="1197"/>
        <end position="1216"/>
    </location>
</feature>
<evidence type="ECO:0000313" key="7">
    <source>
        <dbReference type="EMBL" id="KAF6028584.1"/>
    </source>
</evidence>
<feature type="transmembrane region" description="Helical" evidence="2">
    <location>
        <begin position="1024"/>
        <end position="1043"/>
    </location>
</feature>
<comment type="caution">
    <text evidence="7">The sequence shown here is derived from an EMBL/GenBank/DDBJ whole genome shotgun (WGS) entry which is preliminary data.</text>
</comment>
<keyword evidence="2" id="KW-0812">Transmembrane</keyword>
<feature type="domain" description="Piezo THU9 and anchor" evidence="6">
    <location>
        <begin position="1196"/>
        <end position="1274"/>
    </location>
</feature>
<feature type="transmembrane region" description="Helical" evidence="2">
    <location>
        <begin position="556"/>
        <end position="579"/>
    </location>
</feature>
<feature type="domain" description="Piezo TM25-28" evidence="3">
    <location>
        <begin position="515"/>
        <end position="776"/>
    </location>
</feature>
<dbReference type="PANTHER" id="PTHR47049">
    <property type="entry name" value="PIEZO-TYPE MECHANOSENSITIVE ION CHANNEL HOMOLOG"/>
    <property type="match status" value="1"/>
</dbReference>
<dbReference type="InterPro" id="IPR031805">
    <property type="entry name" value="Piezo_TM25-28"/>
</dbReference>
<dbReference type="InterPro" id="IPR056769">
    <property type="entry name" value="Piezo_TM1-24"/>
</dbReference>
<feature type="domain" description="Piezo TM1-24" evidence="5">
    <location>
        <begin position="5"/>
        <end position="124"/>
    </location>
</feature>
<feature type="transmembrane region" description="Helical" evidence="2">
    <location>
        <begin position="412"/>
        <end position="433"/>
    </location>
</feature>
<feature type="transmembrane region" description="Helical" evidence="2">
    <location>
        <begin position="384"/>
        <end position="400"/>
    </location>
</feature>
<feature type="transmembrane region" description="Helical" evidence="2">
    <location>
        <begin position="467"/>
        <end position="488"/>
    </location>
</feature>
<dbReference type="GO" id="GO:0016020">
    <property type="term" value="C:membrane"/>
    <property type="evidence" value="ECO:0007669"/>
    <property type="project" value="InterPro"/>
</dbReference>
<gene>
    <name evidence="7" type="ORF">EB796_013123</name>
</gene>
<feature type="domain" description="Piezo transmembrane helical unit" evidence="4">
    <location>
        <begin position="981"/>
        <end position="1121"/>
    </location>
</feature>
<dbReference type="Pfam" id="PF24874">
    <property type="entry name" value="Piezo_THU9_anchor"/>
    <property type="match status" value="1"/>
</dbReference>
<feature type="transmembrane region" description="Helical" evidence="2">
    <location>
        <begin position="300"/>
        <end position="320"/>
    </location>
</feature>
<feature type="transmembrane region" description="Helical" evidence="2">
    <location>
        <begin position="528"/>
        <end position="550"/>
    </location>
</feature>
<feature type="transmembrane region" description="Helical" evidence="2">
    <location>
        <begin position="201"/>
        <end position="219"/>
    </location>
</feature>
<dbReference type="EMBL" id="VXIV02001936">
    <property type="protein sequence ID" value="KAF6028584.1"/>
    <property type="molecule type" value="Genomic_DNA"/>
</dbReference>
<sequence length="1276" mass="145923">MAIQEPYIYRLIYMIFFLFSAITFQLNYEFWRRTLKGFLVTVAIYSILAMLIIYIFSFHNVLISFQNATGLQDKWLEDMGFNPNINYQEDLDGSLELLVRLIVPALLLIAVMLQLHIFQKRFMEVTHPNYLTAVMHSQSEFEGQPQDSEYGGFVGDIVGLYYRIRPHFRSIFYSTCRLMTIHMYKGIYIGVGWIVTREASALSLMLLVIVNLSLFFDPVSKLNKICLLAAQFWIGIIILARMLFQLETVPKSLLMKNCTDVVGNMTVPSTDQHFQGVQDSFEWLGLRTLPVNTGEYTDSLPYYIGGYVAVLGALMVLALFKLHDHYCYKGGNMPVGVTFPGIKKKHLDSSFIELIGYLINYGFIRFGLEICTLVSVIVVSYRQDVIGCFYILVLGILLLLNMYRRRYVRRVWFIYLVVLALLLPAQYFSALGLPTTLCHDYPWAGPLLNDYFRLWLFLPDYQRPPNVNILLADCIQLLFVALQWRVFIMEGTEDHPTIIAAGDNEELGRRPPDAFQDIHDFIDNKRNVVDVIMSGVFVYSFWLCICILFITGTQNINLYCFGYLIFCFYFFWYGLDFTIKERKSVMRTWNALVYYNFIVILLKTVLQLVGCVYMDEVVPPGSSSTGVYQCYLPELFSIKCLNPSFPSTNSLETCGVSQKEAGLTWDIVCFTLLLVQRRIFMSTYFLVVICEERAQSTLASRGAELINLMSNRRIAKEQQLREKELMHISRKLERIRLRTLRLEGGLSREEWTHFNVIRSADETMFEDQSEDETTTWDSEDTIMDLSITSSKEKVNPMKMLVATIDLGMEASLKQAEKGKQGAKPQAAAENVDNGEAAAPAPDSPGPSAAYEELPGDLGDASPERAGSPTSETLDKVTEHAKTTDVWIKVFVVSCTKWIINKLNEISFDYRTVAKQIDEEQTTVKKEIRNKMMNTDDGADLQVDISQSDINIKRCEEMWQEDLEKKSLIYRLLNALYLALVARTEFICYFMMILCHLCNGNLLSLPFPIVAVLWGMLSLPRPAKTFWIFVLSYVMAVVVIKYVFQFGLWPWSQTPPSRWNDPRILVGILEPLPVTCTTQYDESLCAEDKAAQGGTYYATYELLIMISVFVHRTVLKRYGLWKNEVEQEADFDTAAKRSDKTLEEPQLPSLSAAADSVEESDENANGQPSNNSTKKSSSALVNWYRNIINGKYALKGDYYSLMVFCDFINFLISVFAYNSFGPPQSGTVQYLLQNNKVPVSFLILLLVQFAFIVIDRALYLKRSILGKLIFHVLLLSS</sequence>
<feature type="transmembrane region" description="Helical" evidence="2">
    <location>
        <begin position="97"/>
        <end position="118"/>
    </location>
</feature>
<accession>A0A7J7JSE9</accession>
<keyword evidence="8" id="KW-1185">Reference proteome</keyword>
<keyword evidence="2" id="KW-1133">Transmembrane helix</keyword>
<dbReference type="InterPro" id="IPR056770">
    <property type="entry name" value="Piezo_THU9_anchor"/>
</dbReference>
<proteinExistence type="predicted"/>
<feature type="transmembrane region" description="Helical" evidence="2">
    <location>
        <begin position="591"/>
        <end position="610"/>
    </location>
</feature>
<dbReference type="Pfam" id="PF24871">
    <property type="entry name" value="Piezo_TM1-24"/>
    <property type="match status" value="1"/>
</dbReference>
<evidence type="ECO:0000259" key="4">
    <source>
        <dbReference type="Pfam" id="PF23188"/>
    </source>
</evidence>
<dbReference type="InterPro" id="IPR056768">
    <property type="entry name" value="THU_Piezo"/>
</dbReference>
<evidence type="ECO:0000313" key="8">
    <source>
        <dbReference type="Proteomes" id="UP000593567"/>
    </source>
</evidence>
<feature type="transmembrane region" description="Helical" evidence="2">
    <location>
        <begin position="354"/>
        <end position="378"/>
    </location>
</feature>
<evidence type="ECO:0000256" key="2">
    <source>
        <dbReference type="SAM" id="Phobius"/>
    </source>
</evidence>
<feature type="transmembrane region" description="Helical" evidence="2">
    <location>
        <begin position="38"/>
        <end position="57"/>
    </location>
</feature>
<dbReference type="AlphaFoldDB" id="A0A7J7JSE9"/>
<reference evidence="7" key="1">
    <citation type="submission" date="2020-06" db="EMBL/GenBank/DDBJ databases">
        <title>Draft genome of Bugula neritina, a colonial animal packing powerful symbionts and potential medicines.</title>
        <authorList>
            <person name="Rayko M."/>
        </authorList>
    </citation>
    <scope>NUCLEOTIDE SEQUENCE [LARGE SCALE GENOMIC DNA]</scope>
    <source>
        <strain evidence="7">Kwan_BN1</strain>
    </source>
</reference>
<feature type="region of interest" description="Disordered" evidence="1">
    <location>
        <begin position="1137"/>
        <end position="1174"/>
    </location>
</feature>
<feature type="transmembrane region" description="Helical" evidence="2">
    <location>
        <begin position="226"/>
        <end position="244"/>
    </location>
</feature>
<dbReference type="Pfam" id="PF15917">
    <property type="entry name" value="Piezo_TM25-28"/>
    <property type="match status" value="1"/>
</dbReference>
<evidence type="ECO:0000259" key="5">
    <source>
        <dbReference type="Pfam" id="PF24871"/>
    </source>
</evidence>
<feature type="compositionally biased region" description="Low complexity" evidence="1">
    <location>
        <begin position="836"/>
        <end position="849"/>
    </location>
</feature>
<dbReference type="PANTHER" id="PTHR47049:SF2">
    <property type="entry name" value="PIEZO-TYPE MECHANOSENSITIVE ION CHANNEL HOMOLOG"/>
    <property type="match status" value="1"/>
</dbReference>
<feature type="transmembrane region" description="Helical" evidence="2">
    <location>
        <begin position="1001"/>
        <end position="1018"/>
    </location>
</feature>
<keyword evidence="2" id="KW-0472">Membrane</keyword>
<organism evidence="7 8">
    <name type="scientific">Bugula neritina</name>
    <name type="common">Brown bryozoan</name>
    <name type="synonym">Sertularia neritina</name>
    <dbReference type="NCBI Taxonomy" id="10212"/>
    <lineage>
        <taxon>Eukaryota</taxon>
        <taxon>Metazoa</taxon>
        <taxon>Spiralia</taxon>
        <taxon>Lophotrochozoa</taxon>
        <taxon>Bryozoa</taxon>
        <taxon>Gymnolaemata</taxon>
        <taxon>Cheilostomatida</taxon>
        <taxon>Flustrina</taxon>
        <taxon>Buguloidea</taxon>
        <taxon>Bugulidae</taxon>
        <taxon>Bugula</taxon>
    </lineage>
</organism>
<dbReference type="InterPro" id="IPR027272">
    <property type="entry name" value="Piezo"/>
</dbReference>
<dbReference type="Pfam" id="PF23188">
    <property type="entry name" value="THU_Piezo1"/>
    <property type="match status" value="1"/>
</dbReference>